<dbReference type="CDD" id="cd07187">
    <property type="entry name" value="YvcK_like"/>
    <property type="match status" value="1"/>
</dbReference>
<accession>A0A840RAX5</accession>
<dbReference type="InterPro" id="IPR002882">
    <property type="entry name" value="CofD"/>
</dbReference>
<dbReference type="Pfam" id="PF01933">
    <property type="entry name" value="CofD"/>
    <property type="match status" value="1"/>
</dbReference>
<comment type="caution">
    <text evidence="3">The sequence shown here is derived from an EMBL/GenBank/DDBJ whole genome shotgun (WGS) entry which is preliminary data.</text>
</comment>
<dbReference type="PANTHER" id="PTHR30135">
    <property type="entry name" value="UNCHARACTERIZED PROTEIN YVCK-RELATED"/>
    <property type="match status" value="1"/>
</dbReference>
<gene>
    <name evidence="3" type="ORF">HNQ50_000283</name>
</gene>
<dbReference type="RefSeq" id="WP_221302940.1">
    <property type="nucleotide sequence ID" value="NZ_JACHHN010000001.1"/>
</dbReference>
<comment type="subcellular location">
    <subcellularLocation>
        <location evidence="2">Cytoplasm</location>
    </subcellularLocation>
</comment>
<evidence type="ECO:0000256" key="1">
    <source>
        <dbReference type="ARBA" id="ARBA00022490"/>
    </source>
</evidence>
<dbReference type="NCBIfam" id="TIGR01826">
    <property type="entry name" value="CofD_related"/>
    <property type="match status" value="1"/>
</dbReference>
<sequence>MPFHLTYPKVVALGGGTGLSSLLRGLKHFPVDISAIVTVADDGGSSGILNRELKVPPPGDIRNVLVALSEAEGIFRDLLQYRFQSDEGGHYLDGHSLGNLLIVAMFSLTHGNFVEAVENIGKVLNIKGRVFPACPHATVLHAQLQDGRVVKGESQLAFQGSRIQRVFFDQDVHAEPQAVKAIENADVIVLGPGSVFTSVLPNLLLPEIAAAINANTRAEKVYICNLMTEHGETDGMTAAQHVQAILDHGIDRISKVILNEDNLPSDVLGRYAAEDAQPVINDFDVLQRMGVEAISAHIANLSDGTARHDPIKLAAALYGIALGSV</sequence>
<organism evidence="3 4">
    <name type="scientific">Silvimonas terrae</name>
    <dbReference type="NCBI Taxonomy" id="300266"/>
    <lineage>
        <taxon>Bacteria</taxon>
        <taxon>Pseudomonadati</taxon>
        <taxon>Pseudomonadota</taxon>
        <taxon>Betaproteobacteria</taxon>
        <taxon>Neisseriales</taxon>
        <taxon>Chitinibacteraceae</taxon>
        <taxon>Silvimonas</taxon>
    </lineage>
</organism>
<dbReference type="GO" id="GO:0043743">
    <property type="term" value="F:LPPG:FO 2-phospho-L-lactate transferase activity"/>
    <property type="evidence" value="ECO:0007669"/>
    <property type="project" value="InterPro"/>
</dbReference>
<dbReference type="HAMAP" id="MF_00973">
    <property type="entry name" value="Gluconeogen_factor"/>
    <property type="match status" value="1"/>
</dbReference>
<dbReference type="Proteomes" id="UP000543030">
    <property type="component" value="Unassembled WGS sequence"/>
</dbReference>
<comment type="similarity">
    <text evidence="2">Belongs to the gluconeogenesis factor family.</text>
</comment>
<dbReference type="EMBL" id="JACHHN010000001">
    <property type="protein sequence ID" value="MBB5189573.1"/>
    <property type="molecule type" value="Genomic_DNA"/>
</dbReference>
<protein>
    <recommendedName>
        <fullName evidence="2">Putative gluconeogenesis factor</fullName>
    </recommendedName>
</protein>
<name>A0A840RAX5_9NEIS</name>
<dbReference type="Gene3D" id="3.40.50.10680">
    <property type="entry name" value="CofD-like domains"/>
    <property type="match status" value="1"/>
</dbReference>
<dbReference type="GO" id="GO:0005737">
    <property type="term" value="C:cytoplasm"/>
    <property type="evidence" value="ECO:0007669"/>
    <property type="project" value="UniProtKB-SubCell"/>
</dbReference>
<dbReference type="PANTHER" id="PTHR30135:SF3">
    <property type="entry name" value="GLUCONEOGENESIS FACTOR-RELATED"/>
    <property type="match status" value="1"/>
</dbReference>
<dbReference type="GO" id="GO:0008360">
    <property type="term" value="P:regulation of cell shape"/>
    <property type="evidence" value="ECO:0007669"/>
    <property type="project" value="UniProtKB-UniRule"/>
</dbReference>
<dbReference type="InterPro" id="IPR038136">
    <property type="entry name" value="CofD-like_dom_sf"/>
</dbReference>
<dbReference type="AlphaFoldDB" id="A0A840RAX5"/>
<comment type="function">
    <text evidence="2">Required for morphogenesis under gluconeogenic growth conditions.</text>
</comment>
<proteinExistence type="inferred from homology"/>
<keyword evidence="1 2" id="KW-0963">Cytoplasm</keyword>
<reference evidence="3 4" key="1">
    <citation type="submission" date="2020-08" db="EMBL/GenBank/DDBJ databases">
        <title>Genomic Encyclopedia of Type Strains, Phase IV (KMG-IV): sequencing the most valuable type-strain genomes for metagenomic binning, comparative biology and taxonomic classification.</title>
        <authorList>
            <person name="Goeker M."/>
        </authorList>
    </citation>
    <scope>NUCLEOTIDE SEQUENCE [LARGE SCALE GENOMIC DNA]</scope>
    <source>
        <strain evidence="3 4">DSM 18233</strain>
    </source>
</reference>
<evidence type="ECO:0000313" key="3">
    <source>
        <dbReference type="EMBL" id="MBB5189573.1"/>
    </source>
</evidence>
<evidence type="ECO:0000313" key="4">
    <source>
        <dbReference type="Proteomes" id="UP000543030"/>
    </source>
</evidence>
<keyword evidence="4" id="KW-1185">Reference proteome</keyword>
<evidence type="ECO:0000256" key="2">
    <source>
        <dbReference type="HAMAP-Rule" id="MF_00973"/>
    </source>
</evidence>
<dbReference type="SUPFAM" id="SSF142338">
    <property type="entry name" value="CofD-like"/>
    <property type="match status" value="1"/>
</dbReference>
<dbReference type="InterPro" id="IPR010119">
    <property type="entry name" value="Gluconeogen_factor"/>
</dbReference>